<dbReference type="GO" id="GO:0006886">
    <property type="term" value="P:intracellular protein transport"/>
    <property type="evidence" value="ECO:0007669"/>
    <property type="project" value="TreeGrafter"/>
</dbReference>
<dbReference type="GO" id="GO:0012506">
    <property type="term" value="C:vesicle membrane"/>
    <property type="evidence" value="ECO:0007669"/>
    <property type="project" value="TreeGrafter"/>
</dbReference>
<dbReference type="PROSITE" id="PS50033">
    <property type="entry name" value="UBX"/>
    <property type="match status" value="1"/>
</dbReference>
<sequence length="406" mass="47990">MQQKSNSYVRQALQQIAFEMGKPTSLVEPYIEILEENWYDTKDSIKMMKQENFEEFKIPKRIGQLLIEFVQRPEDKKSNWQLELTKIISEIPDQDQLFKTLEILFKIISNVIMNPLSLDKQKINISSKTLQNNILKYPSALNYLKNLGWKIGGEYLYVEYKMEQQNEWKEAGEELINYTQKKSGFNPQKPAIHSSSQNVSITSELARREGYDVYSFSQKLEQLHQKRFEIMNQPIINREIKVFIGRNQQSPVQLQQQIQGQDDYEEVQPQKDQQLLQFLQQVAQSLEEQQFASKRKKEYEELLSKPIFSKTDIRVQFPNSVIVQAIFSPLETLQVLYDMIKDMLENSNLEFYLYTSPPPLKMTQKYLNQTFDDLNSVPNGLFYFGVEKQTANFYLKEQWMKQAKDL</sequence>
<evidence type="ECO:0000259" key="1">
    <source>
        <dbReference type="PROSITE" id="PS50033"/>
    </source>
</evidence>
<dbReference type="InterPro" id="IPR018997">
    <property type="entry name" value="PUB_domain"/>
</dbReference>
<dbReference type="InterPro" id="IPR001012">
    <property type="entry name" value="UBX_dom"/>
</dbReference>
<dbReference type="PANTHER" id="PTHR46467:SF1">
    <property type="entry name" value="TETHER CONTAINING UBX DOMAIN FOR GLUT4"/>
    <property type="match status" value="1"/>
</dbReference>
<dbReference type="CDD" id="cd16118">
    <property type="entry name" value="UBX2_UBXN9"/>
    <property type="match status" value="1"/>
</dbReference>
<dbReference type="GO" id="GO:0005634">
    <property type="term" value="C:nucleus"/>
    <property type="evidence" value="ECO:0007669"/>
    <property type="project" value="TreeGrafter"/>
</dbReference>
<proteinExistence type="predicted"/>
<dbReference type="OMA" id="YETPGIC"/>
<dbReference type="PANTHER" id="PTHR46467">
    <property type="entry name" value="TETHER CONTAINING UBX DOMAIN FOR GLUT4"/>
    <property type="match status" value="1"/>
</dbReference>
<dbReference type="CDD" id="cd09212">
    <property type="entry name" value="PUB"/>
    <property type="match status" value="1"/>
</dbReference>
<dbReference type="Pfam" id="PF09409">
    <property type="entry name" value="PUB"/>
    <property type="match status" value="1"/>
</dbReference>
<dbReference type="Proteomes" id="UP000688137">
    <property type="component" value="Unassembled WGS sequence"/>
</dbReference>
<reference evidence="2" key="1">
    <citation type="submission" date="2021-01" db="EMBL/GenBank/DDBJ databases">
        <authorList>
            <consortium name="Genoscope - CEA"/>
            <person name="William W."/>
        </authorList>
    </citation>
    <scope>NUCLEOTIDE SEQUENCE</scope>
</reference>
<dbReference type="Pfam" id="PF00789">
    <property type="entry name" value="UBX"/>
    <property type="match status" value="1"/>
</dbReference>
<dbReference type="EMBL" id="CAJJDM010000055">
    <property type="protein sequence ID" value="CAD8076155.1"/>
    <property type="molecule type" value="Genomic_DNA"/>
</dbReference>
<dbReference type="AlphaFoldDB" id="A0A8S1MF76"/>
<name>A0A8S1MF76_PARPR</name>
<evidence type="ECO:0000313" key="2">
    <source>
        <dbReference type="EMBL" id="CAD8076155.1"/>
    </source>
</evidence>
<dbReference type="GO" id="GO:0005737">
    <property type="term" value="C:cytoplasm"/>
    <property type="evidence" value="ECO:0007669"/>
    <property type="project" value="TreeGrafter"/>
</dbReference>
<accession>A0A8S1MF76</accession>
<feature type="domain" description="UBX" evidence="1">
    <location>
        <begin position="306"/>
        <end position="384"/>
    </location>
</feature>
<gene>
    <name evidence="2" type="ORF">PPRIM_AZ9-3.1.T0550261</name>
</gene>
<organism evidence="2 3">
    <name type="scientific">Paramecium primaurelia</name>
    <dbReference type="NCBI Taxonomy" id="5886"/>
    <lineage>
        <taxon>Eukaryota</taxon>
        <taxon>Sar</taxon>
        <taxon>Alveolata</taxon>
        <taxon>Ciliophora</taxon>
        <taxon>Intramacronucleata</taxon>
        <taxon>Oligohymenophorea</taxon>
        <taxon>Peniculida</taxon>
        <taxon>Parameciidae</taxon>
        <taxon>Paramecium</taxon>
    </lineage>
</organism>
<keyword evidence="3" id="KW-1185">Reference proteome</keyword>
<evidence type="ECO:0000313" key="3">
    <source>
        <dbReference type="Proteomes" id="UP000688137"/>
    </source>
</evidence>
<protein>
    <recommendedName>
        <fullName evidence="1">UBX domain-containing protein</fullName>
    </recommendedName>
</protein>
<comment type="caution">
    <text evidence="2">The sequence shown here is derived from an EMBL/GenBank/DDBJ whole genome shotgun (WGS) entry which is preliminary data.</text>
</comment>